<dbReference type="PANTHER" id="PTHR32063">
    <property type="match status" value="1"/>
</dbReference>
<dbReference type="InterPro" id="IPR027463">
    <property type="entry name" value="AcrB_DN_DC_subdom"/>
</dbReference>
<feature type="transmembrane region" description="Helical" evidence="1">
    <location>
        <begin position="982"/>
        <end position="1005"/>
    </location>
</feature>
<dbReference type="Gene3D" id="3.30.70.1320">
    <property type="entry name" value="Multidrug efflux transporter AcrB pore domain like"/>
    <property type="match status" value="1"/>
</dbReference>
<feature type="transmembrane region" description="Helical" evidence="1">
    <location>
        <begin position="853"/>
        <end position="872"/>
    </location>
</feature>
<comment type="caution">
    <text evidence="2">The sequence shown here is derived from an EMBL/GenBank/DDBJ whole genome shotgun (WGS) entry which is preliminary data.</text>
</comment>
<dbReference type="Gene3D" id="3.30.70.1440">
    <property type="entry name" value="Multidrug efflux transporter AcrB pore domain"/>
    <property type="match status" value="1"/>
</dbReference>
<keyword evidence="1" id="KW-0472">Membrane</keyword>
<dbReference type="EMBL" id="QJJR01000003">
    <property type="protein sequence ID" value="PXW92089.1"/>
    <property type="molecule type" value="Genomic_DNA"/>
</dbReference>
<dbReference type="GO" id="GO:0042910">
    <property type="term" value="F:xenobiotic transmembrane transporter activity"/>
    <property type="evidence" value="ECO:0007669"/>
    <property type="project" value="TreeGrafter"/>
</dbReference>
<dbReference type="SUPFAM" id="SSF82714">
    <property type="entry name" value="Multidrug efflux transporter AcrB TolC docking domain, DN and DC subdomains"/>
    <property type="match status" value="2"/>
</dbReference>
<dbReference type="Proteomes" id="UP000247922">
    <property type="component" value="Unassembled WGS sequence"/>
</dbReference>
<feature type="transmembrane region" description="Helical" evidence="1">
    <location>
        <begin position="904"/>
        <end position="926"/>
    </location>
</feature>
<evidence type="ECO:0000313" key="2">
    <source>
        <dbReference type="EMBL" id="PXW92089.1"/>
    </source>
</evidence>
<dbReference type="PRINTS" id="PR00702">
    <property type="entry name" value="ACRIFLAVINRP"/>
</dbReference>
<dbReference type="InterPro" id="IPR001036">
    <property type="entry name" value="Acrflvin-R"/>
</dbReference>
<dbReference type="Gene3D" id="1.20.1640.10">
    <property type="entry name" value="Multidrug efflux transporter AcrB transmembrane domain"/>
    <property type="match status" value="2"/>
</dbReference>
<dbReference type="GO" id="GO:0005886">
    <property type="term" value="C:plasma membrane"/>
    <property type="evidence" value="ECO:0007669"/>
    <property type="project" value="TreeGrafter"/>
</dbReference>
<feature type="transmembrane region" description="Helical" evidence="1">
    <location>
        <begin position="378"/>
        <end position="399"/>
    </location>
</feature>
<gene>
    <name evidence="2" type="ORF">DES38_103104</name>
</gene>
<organism evidence="2 3">
    <name type="scientific">Streptohalobacillus salinus</name>
    <dbReference type="NCBI Taxonomy" id="621096"/>
    <lineage>
        <taxon>Bacteria</taxon>
        <taxon>Bacillati</taxon>
        <taxon>Bacillota</taxon>
        <taxon>Bacilli</taxon>
        <taxon>Bacillales</taxon>
        <taxon>Bacillaceae</taxon>
        <taxon>Streptohalobacillus</taxon>
    </lineage>
</organism>
<dbReference type="Gene3D" id="3.30.70.1430">
    <property type="entry name" value="Multidrug efflux transporter AcrB pore domain"/>
    <property type="match status" value="2"/>
</dbReference>
<dbReference type="PANTHER" id="PTHR32063:SF24">
    <property type="entry name" value="CATION EFFLUX SYSTEM (ACRB_ACRD_ACRF FAMILY)"/>
    <property type="match status" value="1"/>
</dbReference>
<evidence type="ECO:0000256" key="1">
    <source>
        <dbReference type="SAM" id="Phobius"/>
    </source>
</evidence>
<dbReference type="RefSeq" id="WP_110250722.1">
    <property type="nucleotide sequence ID" value="NZ_QJJR01000003.1"/>
</dbReference>
<dbReference type="Gene3D" id="3.30.2090.10">
    <property type="entry name" value="Multidrug efflux transporter AcrB TolC docking domain, DN and DC subdomains"/>
    <property type="match status" value="2"/>
</dbReference>
<dbReference type="SUPFAM" id="SSF82693">
    <property type="entry name" value="Multidrug efflux transporter AcrB pore domain, PN1, PN2, PC1 and PC2 subdomains"/>
    <property type="match status" value="2"/>
</dbReference>
<feature type="transmembrane region" description="Helical" evidence="1">
    <location>
        <begin position="324"/>
        <end position="345"/>
    </location>
</feature>
<feature type="transmembrane region" description="Helical" evidence="1">
    <location>
        <begin position="520"/>
        <end position="540"/>
    </location>
</feature>
<protein>
    <submittedName>
        <fullName evidence="2">Multidrug efflux pump subunit AcrB</fullName>
    </submittedName>
</protein>
<accession>A0A2V3WC04</accession>
<dbReference type="SUPFAM" id="SSF82866">
    <property type="entry name" value="Multidrug efflux transporter AcrB transmembrane domain"/>
    <property type="match status" value="2"/>
</dbReference>
<evidence type="ECO:0000313" key="3">
    <source>
        <dbReference type="Proteomes" id="UP000247922"/>
    </source>
</evidence>
<proteinExistence type="predicted"/>
<keyword evidence="3" id="KW-1185">Reference proteome</keyword>
<reference evidence="2 3" key="1">
    <citation type="submission" date="2018-05" db="EMBL/GenBank/DDBJ databases">
        <title>Genomic Encyclopedia of Type Strains, Phase IV (KMG-IV): sequencing the most valuable type-strain genomes for metagenomic binning, comparative biology and taxonomic classification.</title>
        <authorList>
            <person name="Goeker M."/>
        </authorList>
    </citation>
    <scope>NUCLEOTIDE SEQUENCE [LARGE SCALE GENOMIC DNA]</scope>
    <source>
        <strain evidence="2 3">DSM 22440</strain>
    </source>
</reference>
<keyword evidence="1" id="KW-0812">Transmembrane</keyword>
<sequence length="1017" mass="110176">MHLLLKYRKIVWVLMLLLIAVGVFTYIQLPKRDIPEINQELAAISVVYPGATPATMEKAITNPVEDALDGIDGITDLNSTSTNGFVNVTAVLDGASDATTTYQAINQAINDVKGQFPTEVRSVSVNTDLIQANVETYHLLSRDLGPLLNLRPTIDQFVEDLLAINGVKGIDLRGLPDERLSVSIEPELLARYQLQPNAIIETLSETLSPTALGSEEKDGELVSLSLPGYQSLEDLNETIVTTNENGPIRLKDVTTITRDTAAIDTYIHQDGQYALSLTVQAEDGINIQSLEAPLNAATTAFEESLPPDVSLNTYFSQLNIIDDVYASLLQSLFISLIAVMVIMILGLPISSAIIVALAIPLSMVIGLIPLPYNGVDLNQISIIGIIVAIGILVDDAIVVNDNIERRFRLGDNALDGVLNGIKEVRVSIITSTLLIAFSFVPLTFLSGSNGDFIRALPLALVYTVLASTLLALTFMPTLRFALKQQKDAQPTRSGLLSGLFDKLSDVYADKVIPFSLKRPLLTIALTFVMTLAMLSTFFIVPFEFFPAAEREEVTITARLDEGTTLEATRERLIAIEEYLNEQAPEVTETTSYAGRGLPAIFGSTLTNSGENTGQIVARVDLSSTKVLDFIDHYEQDLRQQFSDVQLELSTIVSGPPAGPDVALDIQGEDLTTLTTYANDLSAKLDALDSTKLVKSNAVTKPVIELNIDEPALFNYGFTRQQVEGLMQLANIGAPIGTFDNGKDRLPVNVTYNDGDPDGLALSALELASFSGESPVPTIVPLADFISEERNEQISAINHINGERTVTLAIFSDGDDFARDLDAVLNDFEETLPTGITIVETGEQASQTAFFLEVGKLFLVVLFLIYMTLAIQFNSLTTPLLVSATIVLAVSGAGLGLLISGEPLSFLAVLGIVALSGVIVRNAILLIEFIEQNRDQYSSVNEAFIEAGRQRLRPILLTTLTSMAALIPIIITGDVLFKPLAVSIVYGILFATLLTLLSIPPLYLLLVRARTRKDKQAS</sequence>
<dbReference type="AlphaFoldDB" id="A0A2V3WC04"/>
<name>A0A2V3WC04_9BACI</name>
<feature type="transmembrane region" description="Helical" evidence="1">
    <location>
        <begin position="954"/>
        <end position="976"/>
    </location>
</feature>
<feature type="transmembrane region" description="Helical" evidence="1">
    <location>
        <begin position="352"/>
        <end position="372"/>
    </location>
</feature>
<feature type="transmembrane region" description="Helical" evidence="1">
    <location>
        <begin position="426"/>
        <end position="447"/>
    </location>
</feature>
<feature type="transmembrane region" description="Helical" evidence="1">
    <location>
        <begin position="879"/>
        <end position="898"/>
    </location>
</feature>
<dbReference type="Pfam" id="PF00873">
    <property type="entry name" value="ACR_tran"/>
    <property type="match status" value="1"/>
</dbReference>
<feature type="transmembrane region" description="Helical" evidence="1">
    <location>
        <begin position="459"/>
        <end position="482"/>
    </location>
</feature>
<keyword evidence="1" id="KW-1133">Transmembrane helix</keyword>
<dbReference type="OrthoDB" id="9757876at2"/>